<comment type="subcellular location">
    <subcellularLocation>
        <location evidence="1">Membrane</location>
        <topology evidence="1">Multi-pass membrane protein</topology>
    </subcellularLocation>
</comment>
<dbReference type="RefSeq" id="XP_012898419.1">
    <property type="nucleotide sequence ID" value="XM_013042965.1"/>
</dbReference>
<dbReference type="GO" id="GO:0008521">
    <property type="term" value="F:acetyl-CoA transmembrane transporter activity"/>
    <property type="evidence" value="ECO:0007669"/>
    <property type="project" value="InterPro"/>
</dbReference>
<evidence type="ECO:0000256" key="2">
    <source>
        <dbReference type="ARBA" id="ARBA00022692"/>
    </source>
</evidence>
<keyword evidence="2 6" id="KW-0812">Transmembrane</keyword>
<dbReference type="PANTHER" id="PTHR12778:SF9">
    <property type="entry name" value="ACETYL-COENZYME A TRANSPORTER 1"/>
    <property type="match status" value="1"/>
</dbReference>
<accession>D8M8I2</accession>
<dbReference type="GO" id="GO:0035348">
    <property type="term" value="P:acetyl-CoA transmembrane transport"/>
    <property type="evidence" value="ECO:0007669"/>
    <property type="project" value="InterPro"/>
</dbReference>
<reference evidence="7" key="1">
    <citation type="submission" date="2010-02" db="EMBL/GenBank/DDBJ databases">
        <title>Sequencing and annotation of the Blastocystis hominis genome.</title>
        <authorList>
            <person name="Wincker P."/>
        </authorList>
    </citation>
    <scope>NUCLEOTIDE SEQUENCE</scope>
    <source>
        <strain evidence="7">Singapore isolate B</strain>
    </source>
</reference>
<evidence type="ECO:0000256" key="6">
    <source>
        <dbReference type="SAM" id="Phobius"/>
    </source>
</evidence>
<dbReference type="OrthoDB" id="6415790at2759"/>
<dbReference type="Proteomes" id="UP000008312">
    <property type="component" value="Unassembled WGS sequence"/>
</dbReference>
<dbReference type="SUPFAM" id="SSF103473">
    <property type="entry name" value="MFS general substrate transporter"/>
    <property type="match status" value="1"/>
</dbReference>
<keyword evidence="4 6" id="KW-0472">Membrane</keyword>
<dbReference type="InterPro" id="IPR024371">
    <property type="entry name" value="AcetylCoA_trans_1-like"/>
</dbReference>
<evidence type="ECO:0000313" key="8">
    <source>
        <dbReference type="Proteomes" id="UP000008312"/>
    </source>
</evidence>
<dbReference type="GeneID" id="24921158"/>
<dbReference type="Pfam" id="PF13000">
    <property type="entry name" value="Acatn"/>
    <property type="match status" value="1"/>
</dbReference>
<organism evidence="7">
    <name type="scientific">Blastocystis hominis</name>
    <dbReference type="NCBI Taxonomy" id="12968"/>
    <lineage>
        <taxon>Eukaryota</taxon>
        <taxon>Sar</taxon>
        <taxon>Stramenopiles</taxon>
        <taxon>Bigyra</taxon>
        <taxon>Opalozoa</taxon>
        <taxon>Opalinata</taxon>
        <taxon>Blastocystidae</taxon>
        <taxon>Blastocystis</taxon>
    </lineage>
</organism>
<feature type="compositionally biased region" description="Low complexity" evidence="5">
    <location>
        <begin position="176"/>
        <end position="187"/>
    </location>
</feature>
<feature type="transmembrane region" description="Helical" evidence="6">
    <location>
        <begin position="33"/>
        <end position="52"/>
    </location>
</feature>
<dbReference type="GO" id="GO:0016020">
    <property type="term" value="C:membrane"/>
    <property type="evidence" value="ECO:0007669"/>
    <property type="project" value="UniProtKB-SubCell"/>
</dbReference>
<feature type="region of interest" description="Disordered" evidence="5">
    <location>
        <begin position="171"/>
        <end position="219"/>
    </location>
</feature>
<proteinExistence type="predicted"/>
<dbReference type="EMBL" id="FN668683">
    <property type="protein sequence ID" value="CBK24371.2"/>
    <property type="molecule type" value="Genomic_DNA"/>
</dbReference>
<evidence type="ECO:0000313" key="7">
    <source>
        <dbReference type="EMBL" id="CBK24371.2"/>
    </source>
</evidence>
<protein>
    <submittedName>
        <fullName evidence="7">Uncharacterized protein</fullName>
    </submittedName>
</protein>
<evidence type="ECO:0000256" key="4">
    <source>
        <dbReference type="ARBA" id="ARBA00023136"/>
    </source>
</evidence>
<dbReference type="InParanoid" id="D8M8I2"/>
<evidence type="ECO:0000256" key="1">
    <source>
        <dbReference type="ARBA" id="ARBA00004141"/>
    </source>
</evidence>
<evidence type="ECO:0000256" key="5">
    <source>
        <dbReference type="SAM" id="MobiDB-lite"/>
    </source>
</evidence>
<evidence type="ECO:0000256" key="3">
    <source>
        <dbReference type="ARBA" id="ARBA00022989"/>
    </source>
</evidence>
<feature type="transmembrane region" description="Helical" evidence="6">
    <location>
        <begin position="64"/>
        <end position="87"/>
    </location>
</feature>
<dbReference type="InterPro" id="IPR004752">
    <property type="entry name" value="AmpG_permease/AT-1"/>
</dbReference>
<sequence>MFMLCSQPYSLKMLWAPIVDAFYSEKIGRRKTWIVPLQWLIGLMLVCFSGVIETSLYSESPNIVFLTICFTVFYFLAATQDIAVDAWALSLLSEKNKRWASTCNVIGQTLGIHFANSVFLALNNPSFLSHFRSAGASNEPLMTLHSFSILWGLIFIVFTTFLFFFVPEELPKPDQSSVSEPSKPPSETESDDSKPLLVRRHSPRVDTPKPQPPNPDQGYSVLSIYRLYYEIIKNPYVSM</sequence>
<feature type="transmembrane region" description="Helical" evidence="6">
    <location>
        <begin position="142"/>
        <end position="166"/>
    </location>
</feature>
<name>D8M8I2_BLAHO</name>
<dbReference type="PANTHER" id="PTHR12778">
    <property type="entry name" value="SOLUTE CARRIER FAMILY 33 ACETYL-COA TRANSPORTER -RELATED"/>
    <property type="match status" value="1"/>
</dbReference>
<dbReference type="InterPro" id="IPR036259">
    <property type="entry name" value="MFS_trans_sf"/>
</dbReference>
<keyword evidence="8" id="KW-1185">Reference proteome</keyword>
<keyword evidence="3 6" id="KW-1133">Transmembrane helix</keyword>
<gene>
    <name evidence="7" type="ORF">GSBLH_T00004114001</name>
</gene>
<dbReference type="AlphaFoldDB" id="D8M8I2"/>
<feature type="transmembrane region" description="Helical" evidence="6">
    <location>
        <begin position="99"/>
        <end position="122"/>
    </location>
</feature>